<dbReference type="AlphaFoldDB" id="A0A371I6A7"/>
<dbReference type="Proteomes" id="UP000257109">
    <property type="component" value="Unassembled WGS sequence"/>
</dbReference>
<name>A0A371I6A7_MUCPR</name>
<evidence type="ECO:0000313" key="2">
    <source>
        <dbReference type="Proteomes" id="UP000257109"/>
    </source>
</evidence>
<evidence type="ECO:0000313" key="1">
    <source>
        <dbReference type="EMBL" id="RDY10474.1"/>
    </source>
</evidence>
<gene>
    <name evidence="1" type="ORF">CR513_05004</name>
</gene>
<proteinExistence type="predicted"/>
<comment type="caution">
    <text evidence="1">The sequence shown here is derived from an EMBL/GenBank/DDBJ whole genome shotgun (WGS) entry which is preliminary data.</text>
</comment>
<reference evidence="1" key="1">
    <citation type="submission" date="2018-05" db="EMBL/GenBank/DDBJ databases">
        <title>Draft genome of Mucuna pruriens seed.</title>
        <authorList>
            <person name="Nnadi N.E."/>
            <person name="Vos R."/>
            <person name="Hasami M.H."/>
            <person name="Devisetty U.K."/>
            <person name="Aguiy J.C."/>
        </authorList>
    </citation>
    <scope>NUCLEOTIDE SEQUENCE [LARGE SCALE GENOMIC DNA]</scope>
    <source>
        <strain evidence="1">JCA_2017</strain>
    </source>
</reference>
<organism evidence="1 2">
    <name type="scientific">Mucuna pruriens</name>
    <name type="common">Velvet bean</name>
    <name type="synonym">Dolichos pruriens</name>
    <dbReference type="NCBI Taxonomy" id="157652"/>
    <lineage>
        <taxon>Eukaryota</taxon>
        <taxon>Viridiplantae</taxon>
        <taxon>Streptophyta</taxon>
        <taxon>Embryophyta</taxon>
        <taxon>Tracheophyta</taxon>
        <taxon>Spermatophyta</taxon>
        <taxon>Magnoliopsida</taxon>
        <taxon>eudicotyledons</taxon>
        <taxon>Gunneridae</taxon>
        <taxon>Pentapetalae</taxon>
        <taxon>rosids</taxon>
        <taxon>fabids</taxon>
        <taxon>Fabales</taxon>
        <taxon>Fabaceae</taxon>
        <taxon>Papilionoideae</taxon>
        <taxon>50 kb inversion clade</taxon>
        <taxon>NPAAA clade</taxon>
        <taxon>indigoferoid/millettioid clade</taxon>
        <taxon>Phaseoleae</taxon>
        <taxon>Mucuna</taxon>
    </lineage>
</organism>
<dbReference type="EMBL" id="QJKJ01000837">
    <property type="protein sequence ID" value="RDY10474.1"/>
    <property type="molecule type" value="Genomic_DNA"/>
</dbReference>
<accession>A0A371I6A7</accession>
<sequence length="60" mass="6839">MKAFPFSLDGVAKDLLYLQSRPEQRPQGRRFVGSGNTPTRRCMNREVQQALCHMSTSPDQ</sequence>
<keyword evidence="2" id="KW-1185">Reference proteome</keyword>
<feature type="non-terminal residue" evidence="1">
    <location>
        <position position="1"/>
    </location>
</feature>
<protein>
    <submittedName>
        <fullName evidence="1">Uncharacterized protein</fullName>
    </submittedName>
</protein>